<feature type="domain" description="Amine oxidase" evidence="2">
    <location>
        <begin position="72"/>
        <end position="496"/>
    </location>
</feature>
<dbReference type="PANTHER" id="PTHR10742:SF410">
    <property type="entry name" value="LYSINE-SPECIFIC HISTONE DEMETHYLASE 2"/>
    <property type="match status" value="1"/>
</dbReference>
<keyword evidence="1" id="KW-1133">Transmembrane helix</keyword>
<dbReference type="SUPFAM" id="SSF51905">
    <property type="entry name" value="FAD/NAD(P)-binding domain"/>
    <property type="match status" value="1"/>
</dbReference>
<evidence type="ECO:0000259" key="2">
    <source>
        <dbReference type="Pfam" id="PF01593"/>
    </source>
</evidence>
<dbReference type="OrthoDB" id="5977668at2759"/>
<dbReference type="Proteomes" id="UP000192578">
    <property type="component" value="Unassembled WGS sequence"/>
</dbReference>
<organism evidence="3 4">
    <name type="scientific">Hypsibius exemplaris</name>
    <name type="common">Freshwater tardigrade</name>
    <dbReference type="NCBI Taxonomy" id="2072580"/>
    <lineage>
        <taxon>Eukaryota</taxon>
        <taxon>Metazoa</taxon>
        <taxon>Ecdysozoa</taxon>
        <taxon>Tardigrada</taxon>
        <taxon>Eutardigrada</taxon>
        <taxon>Parachela</taxon>
        <taxon>Hypsibioidea</taxon>
        <taxon>Hypsibiidae</taxon>
        <taxon>Hypsibius</taxon>
    </lineage>
</organism>
<dbReference type="Gene3D" id="3.50.50.60">
    <property type="entry name" value="FAD/NAD(P)-binding domain"/>
    <property type="match status" value="1"/>
</dbReference>
<gene>
    <name evidence="3" type="ORF">BV898_00410</name>
</gene>
<sequence>MVQLQKEALRFKAATVFFVLFVVIFLATSVALLAYLVIEQIEGASTSLKEPISKQHITCDVLIIGSGFAGSFAAYQLAPQVKDKLCLIEKSDRDGGRIYDVSEYPGGPVFGAGALRVTGKQTTMLALAKELGMTLQTVEDEQELLKVRGRHYYRGGPTLLEGEAARGMCRDVFPSANCSNDSSAPTDERMFSILSRLREERPHLIDAHPDFPTLLHSLFGDEGVAFFEANSYHSLVSSISNQAALDFIESEEGTFGALSYPLGGMSQYIIRMLERAITDGLRLFRSEPAVSIESRADGTFVVETTTLSITADRVLCAVDPLGFAGISGNVAERVKASPEFQAILPKTSITVAAWWDARWWEQSVLHRNRNLTRITSHGNCFNGMEVAVFPYGRDQNVTRVVYDDGACLDTWRLLINAGASSEKLTNEVLRSLQQVFHDVKVPRPRSLIGYVHENAWHFQHPKSKKSNKEILNWSMRPTSYDHFSLIGEAYNLNLSGWADAALKSTMAVMMKYYNVTYPCLNEPSSPAYCPLGSSQFSRKPAEPRQIRLRLP</sequence>
<evidence type="ECO:0000256" key="1">
    <source>
        <dbReference type="SAM" id="Phobius"/>
    </source>
</evidence>
<dbReference type="InterPro" id="IPR036188">
    <property type="entry name" value="FAD/NAD-bd_sf"/>
</dbReference>
<dbReference type="PANTHER" id="PTHR10742">
    <property type="entry name" value="FLAVIN MONOAMINE OXIDASE"/>
    <property type="match status" value="1"/>
</dbReference>
<dbReference type="AlphaFoldDB" id="A0A1W0XDB4"/>
<evidence type="ECO:0000313" key="4">
    <source>
        <dbReference type="Proteomes" id="UP000192578"/>
    </source>
</evidence>
<keyword evidence="1" id="KW-0472">Membrane</keyword>
<dbReference type="EMBL" id="MTYJ01000002">
    <property type="protein sequence ID" value="OQV25469.1"/>
    <property type="molecule type" value="Genomic_DNA"/>
</dbReference>
<reference evidence="4" key="1">
    <citation type="submission" date="2017-01" db="EMBL/GenBank/DDBJ databases">
        <title>Comparative genomics of anhydrobiosis in the tardigrade Hypsibius dujardini.</title>
        <authorList>
            <person name="Yoshida Y."/>
            <person name="Koutsovoulos G."/>
            <person name="Laetsch D."/>
            <person name="Stevens L."/>
            <person name="Kumar S."/>
            <person name="Horikawa D."/>
            <person name="Ishino K."/>
            <person name="Komine S."/>
            <person name="Tomita M."/>
            <person name="Blaxter M."/>
            <person name="Arakawa K."/>
        </authorList>
    </citation>
    <scope>NUCLEOTIDE SEQUENCE [LARGE SCALE GENOMIC DNA]</scope>
    <source>
        <strain evidence="4">Z151</strain>
    </source>
</reference>
<dbReference type="GO" id="GO:0016491">
    <property type="term" value="F:oxidoreductase activity"/>
    <property type="evidence" value="ECO:0007669"/>
    <property type="project" value="InterPro"/>
</dbReference>
<comment type="caution">
    <text evidence="3">The sequence shown here is derived from an EMBL/GenBank/DDBJ whole genome shotgun (WGS) entry which is preliminary data.</text>
</comment>
<dbReference type="Pfam" id="PF01593">
    <property type="entry name" value="Amino_oxidase"/>
    <property type="match status" value="1"/>
</dbReference>
<keyword evidence="4" id="KW-1185">Reference proteome</keyword>
<accession>A0A1W0XDB4</accession>
<dbReference type="InterPro" id="IPR050281">
    <property type="entry name" value="Flavin_monoamine_oxidase"/>
</dbReference>
<feature type="transmembrane region" description="Helical" evidence="1">
    <location>
        <begin position="16"/>
        <end position="38"/>
    </location>
</feature>
<keyword evidence="1" id="KW-0812">Transmembrane</keyword>
<evidence type="ECO:0000313" key="3">
    <source>
        <dbReference type="EMBL" id="OQV25469.1"/>
    </source>
</evidence>
<name>A0A1W0XDB4_HYPEX</name>
<proteinExistence type="predicted"/>
<dbReference type="InterPro" id="IPR002937">
    <property type="entry name" value="Amino_oxidase"/>
</dbReference>
<protein>
    <recommendedName>
        <fullName evidence="2">Amine oxidase domain-containing protein</fullName>
    </recommendedName>
</protein>